<reference evidence="2" key="1">
    <citation type="journal article" date="2020" name="Stud. Mycol.">
        <title>101 Dothideomycetes genomes: a test case for predicting lifestyles and emergence of pathogens.</title>
        <authorList>
            <person name="Haridas S."/>
            <person name="Albert R."/>
            <person name="Binder M."/>
            <person name="Bloem J."/>
            <person name="Labutti K."/>
            <person name="Salamov A."/>
            <person name="Andreopoulos B."/>
            <person name="Baker S."/>
            <person name="Barry K."/>
            <person name="Bills G."/>
            <person name="Bluhm B."/>
            <person name="Cannon C."/>
            <person name="Castanera R."/>
            <person name="Culley D."/>
            <person name="Daum C."/>
            <person name="Ezra D."/>
            <person name="Gonzalez J."/>
            <person name="Henrissat B."/>
            <person name="Kuo A."/>
            <person name="Liang C."/>
            <person name="Lipzen A."/>
            <person name="Lutzoni F."/>
            <person name="Magnuson J."/>
            <person name="Mondo S."/>
            <person name="Nolan M."/>
            <person name="Ohm R."/>
            <person name="Pangilinan J."/>
            <person name="Park H.-J."/>
            <person name="Ramirez L."/>
            <person name="Alfaro M."/>
            <person name="Sun H."/>
            <person name="Tritt A."/>
            <person name="Yoshinaga Y."/>
            <person name="Zwiers L.-H."/>
            <person name="Turgeon B."/>
            <person name="Goodwin S."/>
            <person name="Spatafora J."/>
            <person name="Crous P."/>
            <person name="Grigoriev I."/>
        </authorList>
    </citation>
    <scope>NUCLEOTIDE SEQUENCE</scope>
    <source>
        <strain evidence="2">CBS 107.79</strain>
    </source>
</reference>
<dbReference type="OrthoDB" id="3787382at2759"/>
<dbReference type="InterPro" id="IPR009057">
    <property type="entry name" value="Homeodomain-like_sf"/>
</dbReference>
<dbReference type="Gene3D" id="1.10.10.60">
    <property type="entry name" value="Homeodomain-like"/>
    <property type="match status" value="1"/>
</dbReference>
<dbReference type="InterPro" id="IPR007889">
    <property type="entry name" value="HTH_Psq"/>
</dbReference>
<proteinExistence type="predicted"/>
<evidence type="ECO:0000313" key="3">
    <source>
        <dbReference type="Proteomes" id="UP000800036"/>
    </source>
</evidence>
<evidence type="ECO:0000313" key="2">
    <source>
        <dbReference type="EMBL" id="KAF1980388.1"/>
    </source>
</evidence>
<dbReference type="EMBL" id="ML976656">
    <property type="protein sequence ID" value="KAF1980388.1"/>
    <property type="molecule type" value="Genomic_DNA"/>
</dbReference>
<organism evidence="2 3">
    <name type="scientific">Bimuria novae-zelandiae CBS 107.79</name>
    <dbReference type="NCBI Taxonomy" id="1447943"/>
    <lineage>
        <taxon>Eukaryota</taxon>
        <taxon>Fungi</taxon>
        <taxon>Dikarya</taxon>
        <taxon>Ascomycota</taxon>
        <taxon>Pezizomycotina</taxon>
        <taxon>Dothideomycetes</taxon>
        <taxon>Pleosporomycetidae</taxon>
        <taxon>Pleosporales</taxon>
        <taxon>Massarineae</taxon>
        <taxon>Didymosphaeriaceae</taxon>
        <taxon>Bimuria</taxon>
    </lineage>
</organism>
<dbReference type="AlphaFoldDB" id="A0A6A5VUG0"/>
<dbReference type="Proteomes" id="UP000800036">
    <property type="component" value="Unassembled WGS sequence"/>
</dbReference>
<protein>
    <recommendedName>
        <fullName evidence="1">HTH psq-type domain-containing protein</fullName>
    </recommendedName>
</protein>
<keyword evidence="3" id="KW-1185">Reference proteome</keyword>
<dbReference type="Pfam" id="PF05225">
    <property type="entry name" value="HTH_psq"/>
    <property type="match status" value="1"/>
</dbReference>
<feature type="domain" description="HTH psq-type" evidence="1">
    <location>
        <begin position="5"/>
        <end position="46"/>
    </location>
</feature>
<accession>A0A6A5VUG0</accession>
<evidence type="ECO:0000259" key="1">
    <source>
        <dbReference type="Pfam" id="PF05225"/>
    </source>
</evidence>
<dbReference type="GO" id="GO:0003677">
    <property type="term" value="F:DNA binding"/>
    <property type="evidence" value="ECO:0007669"/>
    <property type="project" value="InterPro"/>
</dbReference>
<dbReference type="SUPFAM" id="SSF46689">
    <property type="entry name" value="Homeodomain-like"/>
    <property type="match status" value="1"/>
</dbReference>
<sequence>MGDREAAIQAAIADLNSGVFSSQRAAARAYNIAQSTLSTRVNRGAPNRAAYQH</sequence>
<name>A0A6A5VUG0_9PLEO</name>
<gene>
    <name evidence="2" type="ORF">BU23DRAFT_7758</name>
</gene>